<feature type="non-terminal residue" evidence="2">
    <location>
        <position position="160"/>
    </location>
</feature>
<feature type="compositionally biased region" description="Low complexity" evidence="1">
    <location>
        <begin position="53"/>
        <end position="62"/>
    </location>
</feature>
<feature type="non-terminal residue" evidence="2">
    <location>
        <position position="1"/>
    </location>
</feature>
<name>A0ABN9SW73_9DINO</name>
<proteinExistence type="predicted"/>
<evidence type="ECO:0000313" key="3">
    <source>
        <dbReference type="Proteomes" id="UP001189429"/>
    </source>
</evidence>
<evidence type="ECO:0000256" key="1">
    <source>
        <dbReference type="SAM" id="MobiDB-lite"/>
    </source>
</evidence>
<dbReference type="Proteomes" id="UP001189429">
    <property type="component" value="Unassembled WGS sequence"/>
</dbReference>
<evidence type="ECO:0000313" key="2">
    <source>
        <dbReference type="EMBL" id="CAK0836801.1"/>
    </source>
</evidence>
<organism evidence="2 3">
    <name type="scientific">Prorocentrum cordatum</name>
    <dbReference type="NCBI Taxonomy" id="2364126"/>
    <lineage>
        <taxon>Eukaryota</taxon>
        <taxon>Sar</taxon>
        <taxon>Alveolata</taxon>
        <taxon>Dinophyceae</taxon>
        <taxon>Prorocentrales</taxon>
        <taxon>Prorocentraceae</taxon>
        <taxon>Prorocentrum</taxon>
    </lineage>
</organism>
<keyword evidence="3" id="KW-1185">Reference proteome</keyword>
<feature type="compositionally biased region" description="Low complexity" evidence="1">
    <location>
        <begin position="123"/>
        <end position="132"/>
    </location>
</feature>
<feature type="compositionally biased region" description="Basic residues" evidence="1">
    <location>
        <begin position="88"/>
        <end position="104"/>
    </location>
</feature>
<reference evidence="2" key="1">
    <citation type="submission" date="2023-10" db="EMBL/GenBank/DDBJ databases">
        <authorList>
            <person name="Chen Y."/>
            <person name="Shah S."/>
            <person name="Dougan E. K."/>
            <person name="Thang M."/>
            <person name="Chan C."/>
        </authorList>
    </citation>
    <scope>NUCLEOTIDE SEQUENCE [LARGE SCALE GENOMIC DNA]</scope>
</reference>
<sequence length="160" mass="16718">LQPATAAGRRPRGTASACLQPARARLPCARRRHRADLPAPARGAARAEGRGRAAGAPPTARASRGEPARQPRPARRRGSGEDALLPRAAHHPRPGLARRRRGPRPARGPPALAARPRRRQERAGPLRAARAGARGGGEGSRRTQRGSAPTLSRACASTGG</sequence>
<dbReference type="EMBL" id="CAUYUJ010013815">
    <property type="protein sequence ID" value="CAK0836801.1"/>
    <property type="molecule type" value="Genomic_DNA"/>
</dbReference>
<protein>
    <submittedName>
        <fullName evidence="2">Uncharacterized protein</fullName>
    </submittedName>
</protein>
<feature type="region of interest" description="Disordered" evidence="1">
    <location>
        <begin position="1"/>
        <end position="160"/>
    </location>
</feature>
<accession>A0ABN9SW73</accession>
<gene>
    <name evidence="2" type="ORF">PCOR1329_LOCUS33182</name>
</gene>
<comment type="caution">
    <text evidence="2">The sequence shown here is derived from an EMBL/GenBank/DDBJ whole genome shotgun (WGS) entry which is preliminary data.</text>
</comment>